<feature type="region of interest" description="Disordered" evidence="3">
    <location>
        <begin position="315"/>
        <end position="336"/>
    </location>
</feature>
<organism evidence="4 5">
    <name type="scientific">Canna indica</name>
    <name type="common">Indian-shot</name>
    <dbReference type="NCBI Taxonomy" id="4628"/>
    <lineage>
        <taxon>Eukaryota</taxon>
        <taxon>Viridiplantae</taxon>
        <taxon>Streptophyta</taxon>
        <taxon>Embryophyta</taxon>
        <taxon>Tracheophyta</taxon>
        <taxon>Spermatophyta</taxon>
        <taxon>Magnoliopsida</taxon>
        <taxon>Liliopsida</taxon>
        <taxon>Zingiberales</taxon>
        <taxon>Cannaceae</taxon>
        <taxon>Canna</taxon>
    </lineage>
</organism>
<keyword evidence="5" id="KW-1185">Reference proteome</keyword>
<feature type="compositionally biased region" description="Polar residues" evidence="3">
    <location>
        <begin position="420"/>
        <end position="437"/>
    </location>
</feature>
<dbReference type="PANTHER" id="PTHR32295:SF95">
    <property type="entry name" value="PROTEIN IQ-DOMAIN 6"/>
    <property type="match status" value="1"/>
</dbReference>
<name>A0AAQ3JZP9_9LILI</name>
<gene>
    <name evidence="4" type="ORF">Cni_G05598</name>
</gene>
<evidence type="ECO:0000256" key="1">
    <source>
        <dbReference type="ARBA" id="ARBA00022860"/>
    </source>
</evidence>
<comment type="similarity">
    <text evidence="2">Belongs to the IQD family.</text>
</comment>
<evidence type="ECO:0000256" key="2">
    <source>
        <dbReference type="ARBA" id="ARBA00024341"/>
    </source>
</evidence>
<dbReference type="Proteomes" id="UP001327560">
    <property type="component" value="Chromosome 2"/>
</dbReference>
<sequence length="462" mass="51668">MGGSGKWIKSFIVGLKKQEQDATEKSSCGGGGGNGKSRKWKKLWRSSSWDHLSLRRGTRGSSHRSAASEASDASSVAADAFSAAAATVVRAPPKDFRVVRQEWAAIRIQTAFRAFLARRALRALRGIVRLQAIVRGRQVRKQAAVTLRCMQALVRVQARVRARRVRMSSEGQAVQKMLEARRANLDPLKEAEGGWCDSPGTLEEVRAKLHMRQEGVARRERAIAYALSHQPRSTVNARIKHTPSSLKHHGSEKTTGNWSWLERWMAAKPWENRLMDRKVPNDISEIQSKEELSGIGSTYSEPDLLRIRKNNISTRVSARPPNMPSHHFSRTRYTSSPSTELYYNESSASSSSFCMSTPVSNSTHLAPERTEDSNRSRPNYMSLTESIKAKQRAFSSLKTTAKGDARTHRKTLSSIDMKITDSSEPSFFSSQMESPMSQKDKSSVRSMDNGSNYFGQRETFVS</sequence>
<dbReference type="AlphaFoldDB" id="A0AAQ3JZP9"/>
<feature type="region of interest" description="Disordered" evidence="3">
    <location>
        <begin position="358"/>
        <end position="378"/>
    </location>
</feature>
<feature type="compositionally biased region" description="Basic and acidic residues" evidence="3">
    <location>
        <begin position="366"/>
        <end position="375"/>
    </location>
</feature>
<reference evidence="4 5" key="1">
    <citation type="submission" date="2023-10" db="EMBL/GenBank/DDBJ databases">
        <title>Chromosome-scale genome assembly provides insights into flower coloration mechanisms of Canna indica.</title>
        <authorList>
            <person name="Li C."/>
        </authorList>
    </citation>
    <scope>NUCLEOTIDE SEQUENCE [LARGE SCALE GENOMIC DNA]</scope>
    <source>
        <tissue evidence="4">Flower</tissue>
    </source>
</reference>
<dbReference type="EMBL" id="CP136891">
    <property type="protein sequence ID" value="WOK96890.1"/>
    <property type="molecule type" value="Genomic_DNA"/>
</dbReference>
<accession>A0AAQ3JZP9</accession>
<dbReference type="GO" id="GO:0005516">
    <property type="term" value="F:calmodulin binding"/>
    <property type="evidence" value="ECO:0007669"/>
    <property type="project" value="UniProtKB-KW"/>
</dbReference>
<evidence type="ECO:0000313" key="5">
    <source>
        <dbReference type="Proteomes" id="UP001327560"/>
    </source>
</evidence>
<dbReference type="PROSITE" id="PS50096">
    <property type="entry name" value="IQ"/>
    <property type="match status" value="2"/>
</dbReference>
<proteinExistence type="inferred from homology"/>
<keyword evidence="1" id="KW-0112">Calmodulin-binding</keyword>
<feature type="region of interest" description="Disordered" evidence="3">
    <location>
        <begin position="416"/>
        <end position="462"/>
    </location>
</feature>
<protein>
    <submittedName>
        <fullName evidence="4">Protein IQ-DOMAIN 1-like</fullName>
    </submittedName>
</protein>
<feature type="compositionally biased region" description="Polar residues" evidence="3">
    <location>
        <begin position="444"/>
        <end position="462"/>
    </location>
</feature>
<evidence type="ECO:0000313" key="4">
    <source>
        <dbReference type="EMBL" id="WOK96890.1"/>
    </source>
</evidence>
<dbReference type="PANTHER" id="PTHR32295">
    <property type="entry name" value="IQ-DOMAIN 5-RELATED"/>
    <property type="match status" value="1"/>
</dbReference>
<evidence type="ECO:0000256" key="3">
    <source>
        <dbReference type="SAM" id="MobiDB-lite"/>
    </source>
</evidence>
<feature type="region of interest" description="Disordered" evidence="3">
    <location>
        <begin position="18"/>
        <end position="40"/>
    </location>
</feature>